<organism evidence="4">
    <name type="scientific">Leptosphaeria maculans (strain JN3 / isolate v23.1.3 / race Av1-4-5-6-7-8)</name>
    <name type="common">Blackleg fungus</name>
    <name type="synonym">Phoma lingam</name>
    <dbReference type="NCBI Taxonomy" id="985895"/>
    <lineage>
        <taxon>Eukaryota</taxon>
        <taxon>Fungi</taxon>
        <taxon>Dikarya</taxon>
        <taxon>Ascomycota</taxon>
        <taxon>Pezizomycotina</taxon>
        <taxon>Dothideomycetes</taxon>
        <taxon>Pleosporomycetidae</taxon>
        <taxon>Pleosporales</taxon>
        <taxon>Pleosporineae</taxon>
        <taxon>Leptosphaeriaceae</taxon>
        <taxon>Plenodomus</taxon>
        <taxon>Plenodomus lingam/Leptosphaeria maculans species complex</taxon>
    </lineage>
</organism>
<keyword evidence="2" id="KW-0472">Membrane</keyword>
<feature type="region of interest" description="Disordered" evidence="1">
    <location>
        <begin position="837"/>
        <end position="895"/>
    </location>
</feature>
<feature type="compositionally biased region" description="Low complexity" evidence="1">
    <location>
        <begin position="756"/>
        <end position="767"/>
    </location>
</feature>
<feature type="region of interest" description="Disordered" evidence="1">
    <location>
        <begin position="318"/>
        <end position="363"/>
    </location>
</feature>
<feature type="compositionally biased region" description="Polar residues" evidence="1">
    <location>
        <begin position="1017"/>
        <end position="1026"/>
    </location>
</feature>
<feature type="compositionally biased region" description="Polar residues" evidence="1">
    <location>
        <begin position="626"/>
        <end position="636"/>
    </location>
</feature>
<dbReference type="OMA" id="YEYYAVE"/>
<feature type="compositionally biased region" description="Low complexity" evidence="1">
    <location>
        <begin position="441"/>
        <end position="453"/>
    </location>
</feature>
<dbReference type="Proteomes" id="UP000002668">
    <property type="component" value="Genome"/>
</dbReference>
<feature type="compositionally biased region" description="Polar residues" evidence="1">
    <location>
        <begin position="1045"/>
        <end position="1057"/>
    </location>
</feature>
<name>E4ZK41_LEPMJ</name>
<feature type="region of interest" description="Disordered" evidence="1">
    <location>
        <begin position="237"/>
        <end position="260"/>
    </location>
</feature>
<dbReference type="STRING" id="985895.E4ZK41"/>
<sequence length="1093" mass="113850">MDLWTDEHQHSTTTVDFRLPIPLRHQPRFQNGTQISTTLAETSKEPILVPSIPFDISSTLKTATGLPSRVSSISPLVTPVTTTTAGLPVGHVTTILETLTTPDSLLGSKLGPNSPTTHDESRTLFTNSISPHWSSIAPVPGTSLLRISSQPSPTLAISLAIPSIGASSVGSTSDRRASLSAYIVTSLKDRSRSQSTLLASPITSLESEVSPAVDFTRHLPSSSILLVVPTILPQATPETISPTTTSLEIPSSHESRPGNSSAVVFTSGLTILSQSHQAFPTITTLWRKSSSSSGAHVSITSTSILPILSLPPHVSSTPMWSTNSTLQDASFRSETTDSSQNNLIPVSAGSSLPSSSLSAAPNSTSSTNIAIVIATSVTRNETSSLAGTSVSNGQWPSGWAGLVPTETPINSQDFATASSPSPLESPSPLAIATPIKNETISRSASSLPSQSQPDILLPPSPSPAGPSSINPSLQFAATTTSVLPVSSTAIASPLGIATPIVSLSLGMNQTYDTHPTPFTTSGNGVSMASVITESSSVSHHASAVFSNATTTTPTIPLATYPAIPQLSTMIATIASQSNSSETASSTSGALSPYPSVFPSAGTSTNLHGNSSMPSSGLSRPSSNSLFPQSFNASEPTKTVGGFPTVGLKSSSPIITADSTPVYSQTSVNNSTADASPPQATFSYVSSPQSIAHIMLPITQPLSEQPQRTNVNETRMQGFFAPPISNEDTITTTKSTFITLSSARGNVSQSTSSSAAASLSTDSSTSDLGSKATPSPVLKPILPPVSSASTTMLAEPESDQPILTLSQTAGVATASFAGVLLAVIAAIFVVRRYHSTRAARHNSTMSQNSMYPKMGHLYDPPAARRSTQDDDDNNTPAFMSGGAEGLPPQSAVGTARTSLESGARFGLGVSPFSDPGNPFRDSNEYTQAYIEASGSSPRSSVEVPAALRIVDSNSQYDSQYRLTSQWSATESDNSRPSQESHEYVSTCPSLSPFVGTLHRSHARARSHGSTGSTGSRSQCMSNTTPSAPSIVAPNCRTQSRHGPLSCYNQPSPRESGITNPFEHDTDLPLQTDAITESQDSVLIYAPSPTYRTTH</sequence>
<keyword evidence="2" id="KW-0812">Transmembrane</keyword>
<evidence type="ECO:0000313" key="3">
    <source>
        <dbReference type="EMBL" id="CBX91636.1"/>
    </source>
</evidence>
<feature type="compositionally biased region" description="Low complexity" evidence="1">
    <location>
        <begin position="418"/>
        <end position="429"/>
    </location>
</feature>
<dbReference type="EMBL" id="FP929072">
    <property type="protein sequence ID" value="CBX91636.1"/>
    <property type="molecule type" value="Genomic_DNA"/>
</dbReference>
<gene>
    <name evidence="3" type="ORF">LEMA_P071440.1</name>
</gene>
<evidence type="ECO:0000256" key="1">
    <source>
        <dbReference type="SAM" id="MobiDB-lite"/>
    </source>
</evidence>
<feature type="compositionally biased region" description="Polar residues" evidence="1">
    <location>
        <begin position="407"/>
        <end position="417"/>
    </location>
</feature>
<feature type="compositionally biased region" description="Low complexity" evidence="1">
    <location>
        <begin position="350"/>
        <end position="363"/>
    </location>
</feature>
<feature type="compositionally biased region" description="Polar residues" evidence="1">
    <location>
        <begin position="382"/>
        <end position="395"/>
    </location>
</feature>
<feature type="region of interest" description="Disordered" evidence="1">
    <location>
        <begin position="966"/>
        <end position="985"/>
    </location>
</feature>
<feature type="compositionally biased region" description="Low complexity" evidence="1">
    <location>
        <begin position="608"/>
        <end position="625"/>
    </location>
</feature>
<keyword evidence="2" id="KW-1133">Transmembrane helix</keyword>
<feature type="region of interest" description="Disordered" evidence="1">
    <location>
        <begin position="601"/>
        <end position="644"/>
    </location>
</feature>
<reference evidence="4" key="1">
    <citation type="journal article" date="2011" name="Nat. Commun.">
        <title>Effector diversification within compartments of the Leptosphaeria maculans genome affected by Repeat-Induced Point mutations.</title>
        <authorList>
            <person name="Rouxel T."/>
            <person name="Grandaubert J."/>
            <person name="Hane J.K."/>
            <person name="Hoede C."/>
            <person name="van de Wouw A.P."/>
            <person name="Couloux A."/>
            <person name="Dominguez V."/>
            <person name="Anthouard V."/>
            <person name="Bally P."/>
            <person name="Bourras S."/>
            <person name="Cozijnsen A.J."/>
            <person name="Ciuffetti L.M."/>
            <person name="Degrave A."/>
            <person name="Dilmaghani A."/>
            <person name="Duret L."/>
            <person name="Fudal I."/>
            <person name="Goodwin S.B."/>
            <person name="Gout L."/>
            <person name="Glaser N."/>
            <person name="Linglin J."/>
            <person name="Kema G.H.J."/>
            <person name="Lapalu N."/>
            <person name="Lawrence C.B."/>
            <person name="May K."/>
            <person name="Meyer M."/>
            <person name="Ollivier B."/>
            <person name="Poulain J."/>
            <person name="Schoch C.L."/>
            <person name="Simon A."/>
            <person name="Spatafora J.W."/>
            <person name="Stachowiak A."/>
            <person name="Turgeon B.G."/>
            <person name="Tyler B.M."/>
            <person name="Vincent D."/>
            <person name="Weissenbach J."/>
            <person name="Amselem J."/>
            <person name="Quesneville H."/>
            <person name="Oliver R.P."/>
            <person name="Wincker P."/>
            <person name="Balesdent M.-H."/>
            <person name="Howlett B.J."/>
        </authorList>
    </citation>
    <scope>NUCLEOTIDE SEQUENCE [LARGE SCALE GENOMIC DNA]</scope>
    <source>
        <strain evidence="4">JN3 / isolate v23.1.3 / race Av1-4-5-6-7-8</strain>
    </source>
</reference>
<dbReference type="AlphaFoldDB" id="E4ZK41"/>
<accession>E4ZK41</accession>
<dbReference type="InParanoid" id="E4ZK41"/>
<feature type="compositionally biased region" description="Polar residues" evidence="1">
    <location>
        <begin position="237"/>
        <end position="249"/>
    </location>
</feature>
<protein>
    <submittedName>
        <fullName evidence="3">Predicted protein</fullName>
    </submittedName>
</protein>
<dbReference type="HOGENOM" id="CLU_284281_0_0_1"/>
<evidence type="ECO:0000256" key="2">
    <source>
        <dbReference type="SAM" id="Phobius"/>
    </source>
</evidence>
<feature type="transmembrane region" description="Helical" evidence="2">
    <location>
        <begin position="808"/>
        <end position="829"/>
    </location>
</feature>
<feature type="region of interest" description="Disordered" evidence="1">
    <location>
        <begin position="997"/>
        <end position="1064"/>
    </location>
</feature>
<feature type="region of interest" description="Disordered" evidence="1">
    <location>
        <begin position="382"/>
        <end position="471"/>
    </location>
</feature>
<feature type="region of interest" description="Disordered" evidence="1">
    <location>
        <begin position="756"/>
        <end position="782"/>
    </location>
</feature>
<evidence type="ECO:0000313" key="4">
    <source>
        <dbReference type="Proteomes" id="UP000002668"/>
    </source>
</evidence>
<feature type="compositionally biased region" description="Low complexity" evidence="1">
    <location>
        <begin position="1006"/>
        <end position="1016"/>
    </location>
</feature>
<dbReference type="eggNOG" id="ENOG502T420">
    <property type="taxonomic scope" value="Eukaryota"/>
</dbReference>
<keyword evidence="4" id="KW-1185">Reference proteome</keyword>
<feature type="compositionally biased region" description="Polar residues" evidence="1">
    <location>
        <begin position="840"/>
        <end position="849"/>
    </location>
</feature>
<feature type="compositionally biased region" description="Polar residues" evidence="1">
    <location>
        <begin position="966"/>
        <end position="976"/>
    </location>
</feature>
<feature type="compositionally biased region" description="Polar residues" evidence="1">
    <location>
        <begin position="318"/>
        <end position="344"/>
    </location>
</feature>
<proteinExistence type="predicted"/>
<dbReference type="VEuPathDB" id="FungiDB:LEMA_P071440.1"/>
<dbReference type="OrthoDB" id="3692863at2759"/>